<sequence length="408" mass="44500">MTPRRRPPITDPRVRALVRAARTPRGNGLSRRGFLLGAVGAAGVGALLAACGTDEETAEPAVVDRSDEERLLRWANWVAYLDEDDSGASPSLRAFEGTTGIRVEYSTAIEDNESFYALVEDRLAAGADIGYDIVTVTDYLAARLIRLDYAQRLDKARMPHAENLAPGLKGVDFDLGRSRSLTWQSGFAGIAWDKEALPRGLRSVSDLWAPELEGQVSLLSEMRDTMGLLMLEEGVDPSGTWGNDEFYGALEVLREKVESGHVREVVGNSYMDSLASGASVAAIAWSGDITELNAEHGDRFEFVIPEAGGTLWSDNLVVPVGSAHRSNAEDLMDYYYQPDVAAQVAAFVNYISPVEGAQEAMLAIDPELAADPMLFPDDETLRRVSVFRTLEPDEDERFSNEFFAAAGL</sequence>
<dbReference type="InterPro" id="IPR006059">
    <property type="entry name" value="SBP"/>
</dbReference>
<dbReference type="PROSITE" id="PS51318">
    <property type="entry name" value="TAT"/>
    <property type="match status" value="1"/>
</dbReference>
<dbReference type="Gene3D" id="3.40.190.10">
    <property type="entry name" value="Periplasmic binding protein-like II"/>
    <property type="match status" value="2"/>
</dbReference>
<evidence type="ECO:0000256" key="3">
    <source>
        <dbReference type="ARBA" id="ARBA00022729"/>
    </source>
</evidence>
<dbReference type="CDD" id="cd13590">
    <property type="entry name" value="PBP2_PotD_PotF_like"/>
    <property type="match status" value="1"/>
</dbReference>
<dbReference type="PANTHER" id="PTHR30222">
    <property type="entry name" value="SPERMIDINE/PUTRESCINE-BINDING PERIPLASMIC PROTEIN"/>
    <property type="match status" value="1"/>
</dbReference>
<keyword evidence="3" id="KW-0732">Signal</keyword>
<reference evidence="5 6" key="1">
    <citation type="submission" date="2022-07" db="EMBL/GenBank/DDBJ databases">
        <title>Novel species in genus cellulomonas.</title>
        <authorList>
            <person name="Ye L."/>
        </authorList>
    </citation>
    <scope>NUCLEOTIDE SEQUENCE [LARGE SCALE GENOMIC DNA]</scope>
    <source>
        <strain evidence="6">zg-Y338</strain>
    </source>
</reference>
<accession>A0ABY5KY69</accession>
<proteinExistence type="predicted"/>
<name>A0ABY5KY69_9CELL</name>
<keyword evidence="6" id="KW-1185">Reference proteome</keyword>
<evidence type="ECO:0000256" key="4">
    <source>
        <dbReference type="ARBA" id="ARBA00022764"/>
    </source>
</evidence>
<evidence type="ECO:0000313" key="6">
    <source>
        <dbReference type="Proteomes" id="UP001316189"/>
    </source>
</evidence>
<evidence type="ECO:0000313" key="5">
    <source>
        <dbReference type="EMBL" id="UUI74197.1"/>
    </source>
</evidence>
<dbReference type="Pfam" id="PF13416">
    <property type="entry name" value="SBP_bac_8"/>
    <property type="match status" value="1"/>
</dbReference>
<dbReference type="SUPFAM" id="SSF53850">
    <property type="entry name" value="Periplasmic binding protein-like II"/>
    <property type="match status" value="1"/>
</dbReference>
<dbReference type="EMBL" id="CP101988">
    <property type="protein sequence ID" value="UUI74197.1"/>
    <property type="molecule type" value="Genomic_DNA"/>
</dbReference>
<dbReference type="PANTHER" id="PTHR30222:SF17">
    <property type="entry name" value="SPERMIDINE_PUTRESCINE-BINDING PERIPLASMIC PROTEIN"/>
    <property type="match status" value="1"/>
</dbReference>
<dbReference type="RefSeq" id="WP_227569763.1">
    <property type="nucleotide sequence ID" value="NZ_CP101988.1"/>
</dbReference>
<evidence type="ECO:0000256" key="1">
    <source>
        <dbReference type="ARBA" id="ARBA00004418"/>
    </source>
</evidence>
<keyword evidence="2" id="KW-0813">Transport</keyword>
<comment type="subcellular location">
    <subcellularLocation>
        <location evidence="1">Periplasm</location>
    </subcellularLocation>
</comment>
<dbReference type="Proteomes" id="UP001316189">
    <property type="component" value="Chromosome"/>
</dbReference>
<dbReference type="PRINTS" id="PR00909">
    <property type="entry name" value="SPERMDNBNDNG"/>
</dbReference>
<dbReference type="InterPro" id="IPR001188">
    <property type="entry name" value="Sperm_putr-bd"/>
</dbReference>
<evidence type="ECO:0000256" key="2">
    <source>
        <dbReference type="ARBA" id="ARBA00022448"/>
    </source>
</evidence>
<organism evidence="5 6">
    <name type="scientific">Cellulomonas chengniuliangii</name>
    <dbReference type="NCBI Taxonomy" id="2968084"/>
    <lineage>
        <taxon>Bacteria</taxon>
        <taxon>Bacillati</taxon>
        <taxon>Actinomycetota</taxon>
        <taxon>Actinomycetes</taxon>
        <taxon>Micrococcales</taxon>
        <taxon>Cellulomonadaceae</taxon>
        <taxon>Cellulomonas</taxon>
    </lineage>
</organism>
<gene>
    <name evidence="5" type="ORF">NP064_10230</name>
</gene>
<keyword evidence="4" id="KW-0574">Periplasm</keyword>
<protein>
    <submittedName>
        <fullName evidence="5">Spermidine/putrescine ABC transporter substrate-binding protein</fullName>
    </submittedName>
</protein>
<dbReference type="InterPro" id="IPR006311">
    <property type="entry name" value="TAT_signal"/>
</dbReference>